<comment type="subcellular location">
    <subcellularLocation>
        <location evidence="1">Nucleus</location>
    </subcellularLocation>
</comment>
<dbReference type="GO" id="GO:0001002">
    <property type="term" value="F:RNA polymerase III type 1 promoter sequence-specific DNA binding"/>
    <property type="evidence" value="ECO:0007669"/>
    <property type="project" value="TreeGrafter"/>
</dbReference>
<dbReference type="PANTHER" id="PTHR13230">
    <property type="entry name" value="GENERAL TRANSCRIPTION FACTOR IIIC, POLYPEPTIDE 5"/>
    <property type="match status" value="1"/>
</dbReference>
<dbReference type="OMA" id="PPEYFVR"/>
<feature type="region of interest" description="Disordered" evidence="5">
    <location>
        <begin position="478"/>
        <end position="506"/>
    </location>
</feature>
<feature type="region of interest" description="Disordered" evidence="5">
    <location>
        <begin position="545"/>
        <end position="595"/>
    </location>
</feature>
<feature type="region of interest" description="Disordered" evidence="5">
    <location>
        <begin position="360"/>
        <end position="384"/>
    </location>
</feature>
<keyword evidence="4" id="KW-0539">Nucleus</keyword>
<feature type="domain" description="Transcription factor IIIC subunit 5 HTH" evidence="6">
    <location>
        <begin position="176"/>
        <end position="334"/>
    </location>
</feature>
<feature type="compositionally biased region" description="Acidic residues" evidence="5">
    <location>
        <begin position="565"/>
        <end position="595"/>
    </location>
</feature>
<dbReference type="GO" id="GO:0005634">
    <property type="term" value="C:nucleus"/>
    <property type="evidence" value="ECO:0007669"/>
    <property type="project" value="UniProtKB-SubCell"/>
</dbReference>
<keyword evidence="9" id="KW-1185">Reference proteome</keyword>
<dbReference type="EMBL" id="GG745351">
    <property type="protein sequence ID" value="KNE66689.1"/>
    <property type="molecule type" value="Genomic_DNA"/>
</dbReference>
<feature type="region of interest" description="Disordered" evidence="5">
    <location>
        <begin position="1"/>
        <end position="21"/>
    </location>
</feature>
<protein>
    <recommendedName>
        <fullName evidence="10">Transcription factor IIIC subunit 5 HTH domain-containing protein</fullName>
    </recommendedName>
</protein>
<feature type="compositionally biased region" description="Acidic residues" evidence="5">
    <location>
        <begin position="545"/>
        <end position="555"/>
    </location>
</feature>
<dbReference type="GO" id="GO:0001003">
    <property type="term" value="F:RNA polymerase III type 2 promoter sequence-specific DNA binding"/>
    <property type="evidence" value="ECO:0007669"/>
    <property type="project" value="TreeGrafter"/>
</dbReference>
<dbReference type="GO" id="GO:0000127">
    <property type="term" value="C:transcription factor TFIIIC complex"/>
    <property type="evidence" value="ECO:0007669"/>
    <property type="project" value="InterPro"/>
</dbReference>
<dbReference type="GO" id="GO:0006384">
    <property type="term" value="P:transcription initiation at RNA polymerase III promoter"/>
    <property type="evidence" value="ECO:0007669"/>
    <property type="project" value="InterPro"/>
</dbReference>
<dbReference type="OrthoDB" id="5598268at2759"/>
<evidence type="ECO:0000313" key="9">
    <source>
        <dbReference type="Proteomes" id="UP000054350"/>
    </source>
</evidence>
<dbReference type="InterPro" id="IPR019136">
    <property type="entry name" value="TF_IIIC_su-5_HTH"/>
</dbReference>
<dbReference type="InterPro" id="IPR040454">
    <property type="entry name" value="TF_IIIC_Tfc1/Sfc1"/>
</dbReference>
<dbReference type="InterPro" id="IPR042536">
    <property type="entry name" value="TFIIIC_tauA_Sfc1"/>
</dbReference>
<dbReference type="STRING" id="578462.A0A0L0SWH1"/>
<evidence type="ECO:0000256" key="3">
    <source>
        <dbReference type="ARBA" id="ARBA00023163"/>
    </source>
</evidence>
<dbReference type="AlphaFoldDB" id="A0A0L0SWH1"/>
<feature type="compositionally biased region" description="Acidic residues" evidence="5">
    <location>
        <begin position="478"/>
        <end position="492"/>
    </location>
</feature>
<evidence type="ECO:0000259" key="6">
    <source>
        <dbReference type="Pfam" id="PF09734"/>
    </source>
</evidence>
<evidence type="ECO:0000313" key="8">
    <source>
        <dbReference type="EMBL" id="KNE66689.1"/>
    </source>
</evidence>
<accession>A0A0L0SWH1</accession>
<gene>
    <name evidence="8" type="ORF">AMAG_11189</name>
</gene>
<dbReference type="Pfam" id="PF09734">
    <property type="entry name" value="Tau95"/>
    <property type="match status" value="1"/>
</dbReference>
<dbReference type="Pfam" id="PF17682">
    <property type="entry name" value="Tau95_N"/>
    <property type="match status" value="1"/>
</dbReference>
<organism evidence="8 9">
    <name type="scientific">Allomyces macrogynus (strain ATCC 38327)</name>
    <name type="common">Allomyces javanicus var. macrogynus</name>
    <dbReference type="NCBI Taxonomy" id="578462"/>
    <lineage>
        <taxon>Eukaryota</taxon>
        <taxon>Fungi</taxon>
        <taxon>Fungi incertae sedis</taxon>
        <taxon>Blastocladiomycota</taxon>
        <taxon>Blastocladiomycetes</taxon>
        <taxon>Blastocladiales</taxon>
        <taxon>Blastocladiaceae</taxon>
        <taxon>Allomyces</taxon>
    </lineage>
</organism>
<evidence type="ECO:0000256" key="4">
    <source>
        <dbReference type="ARBA" id="ARBA00023242"/>
    </source>
</evidence>
<evidence type="ECO:0000256" key="5">
    <source>
        <dbReference type="SAM" id="MobiDB-lite"/>
    </source>
</evidence>
<proteinExistence type="predicted"/>
<keyword evidence="3" id="KW-0804">Transcription</keyword>
<evidence type="ECO:0000256" key="2">
    <source>
        <dbReference type="ARBA" id="ARBA00023125"/>
    </source>
</evidence>
<name>A0A0L0SWH1_ALLM3</name>
<dbReference type="Gene3D" id="3.30.200.160">
    <property type="entry name" value="TFIIIC, subcomplex tauA, subunit Sfc1, barrel domain"/>
    <property type="match status" value="1"/>
</dbReference>
<evidence type="ECO:0000256" key="1">
    <source>
        <dbReference type="ARBA" id="ARBA00004123"/>
    </source>
</evidence>
<reference evidence="9" key="2">
    <citation type="submission" date="2009-11" db="EMBL/GenBank/DDBJ databases">
        <title>The Genome Sequence of Allomyces macrogynus strain ATCC 38327.</title>
        <authorList>
            <consortium name="The Broad Institute Genome Sequencing Platform"/>
            <person name="Russ C."/>
            <person name="Cuomo C."/>
            <person name="Shea T."/>
            <person name="Young S.K."/>
            <person name="Zeng Q."/>
            <person name="Koehrsen M."/>
            <person name="Haas B."/>
            <person name="Borodovsky M."/>
            <person name="Guigo R."/>
            <person name="Alvarado L."/>
            <person name="Berlin A."/>
            <person name="Borenstein D."/>
            <person name="Chen Z."/>
            <person name="Engels R."/>
            <person name="Freedman E."/>
            <person name="Gellesch M."/>
            <person name="Goldberg J."/>
            <person name="Griggs A."/>
            <person name="Gujja S."/>
            <person name="Heiman D."/>
            <person name="Hepburn T."/>
            <person name="Howarth C."/>
            <person name="Jen D."/>
            <person name="Larson L."/>
            <person name="Lewis B."/>
            <person name="Mehta T."/>
            <person name="Park D."/>
            <person name="Pearson M."/>
            <person name="Roberts A."/>
            <person name="Saif S."/>
            <person name="Shenoy N."/>
            <person name="Sisk P."/>
            <person name="Stolte C."/>
            <person name="Sykes S."/>
            <person name="Walk T."/>
            <person name="White J."/>
            <person name="Yandava C."/>
            <person name="Burger G."/>
            <person name="Gray M.W."/>
            <person name="Holland P.W.H."/>
            <person name="King N."/>
            <person name="Lang F.B.F."/>
            <person name="Roger A.J."/>
            <person name="Ruiz-Trillo I."/>
            <person name="Lander E."/>
            <person name="Nusbaum C."/>
        </authorList>
    </citation>
    <scope>NUCLEOTIDE SEQUENCE [LARGE SCALE GENOMIC DNA]</scope>
    <source>
        <strain evidence="9">ATCC 38327</strain>
    </source>
</reference>
<keyword evidence="2" id="KW-0238">DNA-binding</keyword>
<dbReference type="PANTHER" id="PTHR13230:SF5">
    <property type="entry name" value="GENERAL TRANSCRIPTION FACTOR 3C POLYPEPTIDE 5"/>
    <property type="match status" value="1"/>
</dbReference>
<dbReference type="eggNOG" id="KOG2473">
    <property type="taxonomic scope" value="Eukaryota"/>
</dbReference>
<reference evidence="8 9" key="1">
    <citation type="submission" date="2009-11" db="EMBL/GenBank/DDBJ databases">
        <title>Annotation of Allomyces macrogynus ATCC 38327.</title>
        <authorList>
            <consortium name="The Broad Institute Genome Sequencing Platform"/>
            <person name="Russ C."/>
            <person name="Cuomo C."/>
            <person name="Burger G."/>
            <person name="Gray M.W."/>
            <person name="Holland P.W.H."/>
            <person name="King N."/>
            <person name="Lang F.B.F."/>
            <person name="Roger A.J."/>
            <person name="Ruiz-Trillo I."/>
            <person name="Young S.K."/>
            <person name="Zeng Q."/>
            <person name="Gargeya S."/>
            <person name="Fitzgerald M."/>
            <person name="Haas B."/>
            <person name="Abouelleil A."/>
            <person name="Alvarado L."/>
            <person name="Arachchi H.M."/>
            <person name="Berlin A."/>
            <person name="Chapman S.B."/>
            <person name="Gearin G."/>
            <person name="Goldberg J."/>
            <person name="Griggs A."/>
            <person name="Gujja S."/>
            <person name="Hansen M."/>
            <person name="Heiman D."/>
            <person name="Howarth C."/>
            <person name="Larimer J."/>
            <person name="Lui A."/>
            <person name="MacDonald P.J.P."/>
            <person name="McCowen C."/>
            <person name="Montmayeur A."/>
            <person name="Murphy C."/>
            <person name="Neiman D."/>
            <person name="Pearson M."/>
            <person name="Priest M."/>
            <person name="Roberts A."/>
            <person name="Saif S."/>
            <person name="Shea T."/>
            <person name="Sisk P."/>
            <person name="Stolte C."/>
            <person name="Sykes S."/>
            <person name="Wortman J."/>
            <person name="Nusbaum C."/>
            <person name="Birren B."/>
        </authorList>
    </citation>
    <scope>NUCLEOTIDE SEQUENCE [LARGE SCALE GENOMIC DNA]</scope>
    <source>
        <strain evidence="8 9">ATCC 38327</strain>
    </source>
</reference>
<dbReference type="Proteomes" id="UP000054350">
    <property type="component" value="Unassembled WGS sequence"/>
</dbReference>
<sequence length="595" mass="64827">MDDPAPASPVARRRERQPAPASRRYVAVEFPGIVKDRSAALAALGGPLAVARALPDAPVPADQKVRLPLELRLRATDPFAHPLAGEVMATCNLLVKVVRRRHRATGATKTTVQVEGIVAETGRFRSLADYQWMPDPSDAVAKARNAMRDLDLTALADLALDTPHAETLPVTDLRQFPPPLFSGLEMPLHYDFRQNPAVVQVAVPTADGSTATKLVNRSKTQRMLVTSVQHFHPTPMAPDKPQLDAVQNISPVSVTAVRALFDARPVWTRLALVNALQALPNKLDGADAVRKLKRILPSVAYYLTSGPWKMTWVRFGFDPKIDRATRVYQILDTRNHFKSGWVRAKRRTLVPTAATAVAPDAAAMAQDEPEAAAAEGTAAAGENNANAGTGAHLFDGQRLHQMTSLFQLCDLTDPILKELVDSEEYLRETCHPVDGWYYRGVILKLRARLRAKRAALASGKPYAPPPEDDLEVVMDGNENDVQDEPDQDENADDGVLPAPPTGPLVDPAAVARQVDDLMRSLDGGAGAVVVEDADPWNVFGEDAELMGLMDDEDQNDQVGGARASDEDEDAEMAEADEIEETESDEDEDEDDEDEL</sequence>
<feature type="domain" description="Transcription factor IIIC subunit Tfc1/Sfc1 triple barrel" evidence="7">
    <location>
        <begin position="26"/>
        <end position="132"/>
    </location>
</feature>
<evidence type="ECO:0008006" key="10">
    <source>
        <dbReference type="Google" id="ProtNLM"/>
    </source>
</evidence>
<evidence type="ECO:0000259" key="7">
    <source>
        <dbReference type="Pfam" id="PF17682"/>
    </source>
</evidence>
<dbReference type="VEuPathDB" id="FungiDB:AMAG_11189"/>
<dbReference type="InterPro" id="IPR041499">
    <property type="entry name" value="Tfc1/Sfc1_N"/>
</dbReference>